<dbReference type="EnsemblPlants" id="PGSC0003DMT400068207">
    <property type="protein sequence ID" value="PGSC0003DMT400068207"/>
    <property type="gene ID" value="PGSC0003DMG401026519"/>
</dbReference>
<dbReference type="PANTHER" id="PTHR18966">
    <property type="entry name" value="IONOTROPIC GLUTAMATE RECEPTOR"/>
    <property type="match status" value="1"/>
</dbReference>
<dbReference type="InterPro" id="IPR015683">
    <property type="entry name" value="Ionotropic_Glu_rcpt"/>
</dbReference>
<evidence type="ECO:0000313" key="2">
    <source>
        <dbReference type="Proteomes" id="UP000011115"/>
    </source>
</evidence>
<dbReference type="SUPFAM" id="SSF53850">
    <property type="entry name" value="Periplasmic binding protein-like II"/>
    <property type="match status" value="1"/>
</dbReference>
<dbReference type="Gramene" id="PGSC0003DMT400068207">
    <property type="protein sequence ID" value="PGSC0003DMT400068207"/>
    <property type="gene ID" value="PGSC0003DMG401026519"/>
</dbReference>
<dbReference type="Proteomes" id="UP000011115">
    <property type="component" value="Unassembled WGS sequence"/>
</dbReference>
<reference evidence="2" key="1">
    <citation type="journal article" date="2011" name="Nature">
        <title>Genome sequence and analysis of the tuber crop potato.</title>
        <authorList>
            <consortium name="The Potato Genome Sequencing Consortium"/>
        </authorList>
    </citation>
    <scope>NUCLEOTIDE SEQUENCE [LARGE SCALE GENOMIC DNA]</scope>
    <source>
        <strain evidence="2">cv. DM1-3 516 R44</strain>
    </source>
</reference>
<name>M1CIM0_SOLTU</name>
<accession>M1CIM0</accession>
<organism evidence="1 2">
    <name type="scientific">Solanum tuberosum</name>
    <name type="common">Potato</name>
    <dbReference type="NCBI Taxonomy" id="4113"/>
    <lineage>
        <taxon>Eukaryota</taxon>
        <taxon>Viridiplantae</taxon>
        <taxon>Streptophyta</taxon>
        <taxon>Embryophyta</taxon>
        <taxon>Tracheophyta</taxon>
        <taxon>Spermatophyta</taxon>
        <taxon>Magnoliopsida</taxon>
        <taxon>eudicotyledons</taxon>
        <taxon>Gunneridae</taxon>
        <taxon>Pentapetalae</taxon>
        <taxon>asterids</taxon>
        <taxon>lamiids</taxon>
        <taxon>Solanales</taxon>
        <taxon>Solanaceae</taxon>
        <taxon>Solanoideae</taxon>
        <taxon>Solaneae</taxon>
        <taxon>Solanum</taxon>
    </lineage>
</organism>
<sequence>MLTVQQLQPTITDLNDLIKNGEYVGYQKGSFVKDVLTRMKFDSSKFRSYSTLEEYNDALSRGSKNGGVGAIVDELPYLRLLLNKYCRKYIMVGPTYKAAGFGFVRLLYLTDVSESVDIYLEWLVVYSMI</sequence>
<dbReference type="AlphaFoldDB" id="M1CIM0"/>
<reference evidence="1" key="2">
    <citation type="submission" date="2015-06" db="UniProtKB">
        <authorList>
            <consortium name="EnsemblPlants"/>
        </authorList>
    </citation>
    <scope>IDENTIFICATION</scope>
    <source>
        <strain evidence="1">DM1-3 516 R44</strain>
    </source>
</reference>
<evidence type="ECO:0000313" key="1">
    <source>
        <dbReference type="EnsemblPlants" id="PGSC0003DMT400068207"/>
    </source>
</evidence>
<proteinExistence type="predicted"/>
<dbReference type="ExpressionAtlas" id="M1CIM0">
    <property type="expression patterns" value="baseline"/>
</dbReference>
<dbReference type="Gene3D" id="3.40.190.10">
    <property type="entry name" value="Periplasmic binding protein-like II"/>
    <property type="match status" value="1"/>
</dbReference>
<keyword evidence="2" id="KW-1185">Reference proteome</keyword>
<dbReference type="FunFam" id="3.40.190.10:FF:000217">
    <property type="entry name" value="Glutamate receptor"/>
    <property type="match status" value="1"/>
</dbReference>
<dbReference type="HOGENOM" id="CLU_151070_0_0_1"/>
<protein>
    <submittedName>
        <fullName evidence="1">Avr9/Cf-9 rapidly elicited protein 141</fullName>
    </submittedName>
</protein>